<dbReference type="InterPro" id="IPR010982">
    <property type="entry name" value="Lambda_DNA-bd_dom_sf"/>
</dbReference>
<dbReference type="InterPro" id="IPR019734">
    <property type="entry name" value="TPR_rpt"/>
</dbReference>
<keyword evidence="2" id="KW-0963">Cytoplasm</keyword>
<feature type="domain" description="HTH cro/C1-type" evidence="7">
    <location>
        <begin position="16"/>
        <end position="76"/>
    </location>
</feature>
<dbReference type="InterPro" id="IPR001387">
    <property type="entry name" value="Cro/C1-type_HTH"/>
</dbReference>
<dbReference type="Gene3D" id="1.25.40.10">
    <property type="entry name" value="Tetratricopeptide repeat domain"/>
    <property type="match status" value="2"/>
</dbReference>
<proteinExistence type="inferred from homology"/>
<dbReference type="Proteomes" id="UP000294746">
    <property type="component" value="Unassembled WGS sequence"/>
</dbReference>
<comment type="caution">
    <text evidence="8">The sequence shown here is derived from an EMBL/GenBank/DDBJ whole genome shotgun (WGS) entry which is preliminary data.</text>
</comment>
<dbReference type="GO" id="GO:0003677">
    <property type="term" value="F:DNA binding"/>
    <property type="evidence" value="ECO:0007669"/>
    <property type="project" value="InterPro"/>
</dbReference>
<evidence type="ECO:0000259" key="7">
    <source>
        <dbReference type="PROSITE" id="PS50943"/>
    </source>
</evidence>
<keyword evidence="4 6" id="KW-0802">TPR repeat</keyword>
<dbReference type="SUPFAM" id="SSF47413">
    <property type="entry name" value="lambda repressor-like DNA-binding domains"/>
    <property type="match status" value="1"/>
</dbReference>
<evidence type="ECO:0000256" key="4">
    <source>
        <dbReference type="ARBA" id="ARBA00022803"/>
    </source>
</evidence>
<gene>
    <name evidence="8" type="ORF">EDD57_12723</name>
</gene>
<name>A0A4R2RSC2_9BACL</name>
<dbReference type="EMBL" id="SLXV01000027">
    <property type="protein sequence ID" value="TCP66088.1"/>
    <property type="molecule type" value="Genomic_DNA"/>
</dbReference>
<sequence length="463" mass="53699">MGKEKIFVSEKLGSTIRKTRKKLRKTQESVANDICEDYGIKISATYISDIERGVEHFNKEKLEIVCTYFDINMDDINEQPTLNQSEFSTIEYLKVIEVQMSDSPEVAMEALRQYEQTFKYINGSDSPIIRLYASYLRGRFASLRHKQDDAQKYFQQAIHIGENYPDLSETNLLPICYYQMSRLYNYQNRLQEALDYVNKGFSSFNEHGERSYIYYVLSINKASIYMKLKKYSYALSVIENVWDDVRFLTYSDAKLNLYQQRVELLNKLERFEEAIRIALVGLDLARLDGNNDRKFELLSSLGEANARLGDFKTAKKYFQLAQSLEGKITNKSLAITTYCNLGRIYTQSGEVSEAESMLGSAVKLGRELNDYRLCEALVAQGEYYYLRNKRNKARKVLEECLNLSERFDIDSIRDRVLLLLARLTYSSDDNKYVSALLSSLVEKMLGGRDMLFHHDPPDTDILP</sequence>
<feature type="repeat" description="TPR" evidence="6">
    <location>
        <begin position="335"/>
        <end position="368"/>
    </location>
</feature>
<dbReference type="GO" id="GO:0005737">
    <property type="term" value="C:cytoplasm"/>
    <property type="evidence" value="ECO:0007669"/>
    <property type="project" value="UniProtKB-SubCell"/>
</dbReference>
<evidence type="ECO:0000313" key="8">
    <source>
        <dbReference type="EMBL" id="TCP66088.1"/>
    </source>
</evidence>
<dbReference type="RefSeq" id="WP_165873743.1">
    <property type="nucleotide sequence ID" value="NZ_SLXV01000027.1"/>
</dbReference>
<dbReference type="SMART" id="SM00028">
    <property type="entry name" value="TPR"/>
    <property type="match status" value="5"/>
</dbReference>
<accession>A0A4R2RSC2</accession>
<dbReference type="Pfam" id="PF01381">
    <property type="entry name" value="HTH_3"/>
    <property type="match status" value="1"/>
</dbReference>
<dbReference type="PANTHER" id="PTHR46630:SF1">
    <property type="entry name" value="TETRATRICOPEPTIDE REPEAT PROTEIN 29"/>
    <property type="match status" value="1"/>
</dbReference>
<dbReference type="PROSITE" id="PS50943">
    <property type="entry name" value="HTH_CROC1"/>
    <property type="match status" value="1"/>
</dbReference>
<comment type="subcellular location">
    <subcellularLocation>
        <location evidence="1">Cytoplasm</location>
    </subcellularLocation>
</comment>
<dbReference type="CDD" id="cd00093">
    <property type="entry name" value="HTH_XRE"/>
    <property type="match status" value="1"/>
</dbReference>
<evidence type="ECO:0000256" key="5">
    <source>
        <dbReference type="ARBA" id="ARBA00038253"/>
    </source>
</evidence>
<protein>
    <submittedName>
        <fullName evidence="8">Helix-turn-helix protein</fullName>
    </submittedName>
</protein>
<dbReference type="InterPro" id="IPR011990">
    <property type="entry name" value="TPR-like_helical_dom_sf"/>
</dbReference>
<comment type="similarity">
    <text evidence="5">Belongs to the Rap family.</text>
</comment>
<evidence type="ECO:0000256" key="6">
    <source>
        <dbReference type="PROSITE-ProRule" id="PRU00339"/>
    </source>
</evidence>
<evidence type="ECO:0000313" key="9">
    <source>
        <dbReference type="Proteomes" id="UP000294746"/>
    </source>
</evidence>
<organism evidence="8 9">
    <name type="scientific">Baia soyae</name>
    <dbReference type="NCBI Taxonomy" id="1544746"/>
    <lineage>
        <taxon>Bacteria</taxon>
        <taxon>Bacillati</taxon>
        <taxon>Bacillota</taxon>
        <taxon>Bacilli</taxon>
        <taxon>Bacillales</taxon>
        <taxon>Thermoactinomycetaceae</taxon>
        <taxon>Baia</taxon>
    </lineage>
</organism>
<dbReference type="Gene3D" id="1.10.260.40">
    <property type="entry name" value="lambda repressor-like DNA-binding domains"/>
    <property type="match status" value="1"/>
</dbReference>
<dbReference type="PANTHER" id="PTHR46630">
    <property type="entry name" value="TETRATRICOPEPTIDE REPEAT PROTEIN 29"/>
    <property type="match status" value="1"/>
</dbReference>
<keyword evidence="3" id="KW-0677">Repeat</keyword>
<dbReference type="SUPFAM" id="SSF48452">
    <property type="entry name" value="TPR-like"/>
    <property type="match status" value="2"/>
</dbReference>
<dbReference type="Pfam" id="PF13424">
    <property type="entry name" value="TPR_12"/>
    <property type="match status" value="1"/>
</dbReference>
<dbReference type="AlphaFoldDB" id="A0A4R2RSC2"/>
<keyword evidence="9" id="KW-1185">Reference proteome</keyword>
<evidence type="ECO:0000256" key="2">
    <source>
        <dbReference type="ARBA" id="ARBA00022490"/>
    </source>
</evidence>
<dbReference type="InterPro" id="IPR051476">
    <property type="entry name" value="Bac_ResReg_Asp_Phosphatase"/>
</dbReference>
<reference evidence="8 9" key="1">
    <citation type="submission" date="2019-03" db="EMBL/GenBank/DDBJ databases">
        <title>Genomic Encyclopedia of Type Strains, Phase IV (KMG-IV): sequencing the most valuable type-strain genomes for metagenomic binning, comparative biology and taxonomic classification.</title>
        <authorList>
            <person name="Goeker M."/>
        </authorList>
    </citation>
    <scope>NUCLEOTIDE SEQUENCE [LARGE SCALE GENOMIC DNA]</scope>
    <source>
        <strain evidence="8 9">DSM 46831</strain>
    </source>
</reference>
<evidence type="ECO:0000256" key="3">
    <source>
        <dbReference type="ARBA" id="ARBA00022737"/>
    </source>
</evidence>
<evidence type="ECO:0000256" key="1">
    <source>
        <dbReference type="ARBA" id="ARBA00004496"/>
    </source>
</evidence>
<dbReference type="PROSITE" id="PS50005">
    <property type="entry name" value="TPR"/>
    <property type="match status" value="1"/>
</dbReference>